<name>A0ABP6Z7H7_9ACTN</name>
<evidence type="ECO:0000259" key="3">
    <source>
        <dbReference type="Pfam" id="PF08240"/>
    </source>
</evidence>
<dbReference type="SUPFAM" id="SSF50129">
    <property type="entry name" value="GroES-like"/>
    <property type="match status" value="1"/>
</dbReference>
<evidence type="ECO:0000313" key="4">
    <source>
        <dbReference type="EMBL" id="GAA3597493.1"/>
    </source>
</evidence>
<proteinExistence type="predicted"/>
<dbReference type="PANTHER" id="PTHR48106">
    <property type="entry name" value="QUINONE OXIDOREDUCTASE PIG3-RELATED"/>
    <property type="match status" value="1"/>
</dbReference>
<evidence type="ECO:0000313" key="5">
    <source>
        <dbReference type="Proteomes" id="UP001500630"/>
    </source>
</evidence>
<dbReference type="Proteomes" id="UP001500630">
    <property type="component" value="Unassembled WGS sequence"/>
</dbReference>
<dbReference type="EMBL" id="BAABDQ010000032">
    <property type="protein sequence ID" value="GAA3597493.1"/>
    <property type="molecule type" value="Genomic_DNA"/>
</dbReference>
<organism evidence="4 5">
    <name type="scientific">Nonomuraea rosea</name>
    <dbReference type="NCBI Taxonomy" id="638574"/>
    <lineage>
        <taxon>Bacteria</taxon>
        <taxon>Bacillati</taxon>
        <taxon>Actinomycetota</taxon>
        <taxon>Actinomycetes</taxon>
        <taxon>Streptosporangiales</taxon>
        <taxon>Streptosporangiaceae</taxon>
        <taxon>Nonomuraea</taxon>
    </lineage>
</organism>
<feature type="domain" description="Alcohol dehydrogenase-like N-terminal" evidence="3">
    <location>
        <begin position="27"/>
        <end position="85"/>
    </location>
</feature>
<reference evidence="5" key="1">
    <citation type="journal article" date="2019" name="Int. J. Syst. Evol. Microbiol.">
        <title>The Global Catalogue of Microorganisms (GCM) 10K type strain sequencing project: providing services to taxonomists for standard genome sequencing and annotation.</title>
        <authorList>
            <consortium name="The Broad Institute Genomics Platform"/>
            <consortium name="The Broad Institute Genome Sequencing Center for Infectious Disease"/>
            <person name="Wu L."/>
            <person name="Ma J."/>
        </authorList>
    </citation>
    <scope>NUCLEOTIDE SEQUENCE [LARGE SCALE GENOMIC DNA]</scope>
    <source>
        <strain evidence="5">JCM 17326</strain>
    </source>
</reference>
<dbReference type="InterPro" id="IPR013154">
    <property type="entry name" value="ADH-like_N"/>
</dbReference>
<evidence type="ECO:0000256" key="2">
    <source>
        <dbReference type="ARBA" id="ARBA00023002"/>
    </source>
</evidence>
<dbReference type="Gene3D" id="3.90.180.10">
    <property type="entry name" value="Medium-chain alcohol dehydrogenases, catalytic domain"/>
    <property type="match status" value="1"/>
</dbReference>
<protein>
    <recommendedName>
        <fullName evidence="3">Alcohol dehydrogenase-like N-terminal domain-containing protein</fullName>
    </recommendedName>
</protein>
<keyword evidence="5" id="KW-1185">Reference proteome</keyword>
<keyword evidence="2" id="KW-0560">Oxidoreductase</keyword>
<gene>
    <name evidence="4" type="ORF">GCM10022419_095920</name>
</gene>
<accession>A0ABP6Z7H7</accession>
<comment type="caution">
    <text evidence="4">The sequence shown here is derived from an EMBL/GenBank/DDBJ whole genome shotgun (WGS) entry which is preliminary data.</text>
</comment>
<dbReference type="InterPro" id="IPR011032">
    <property type="entry name" value="GroES-like_sf"/>
</dbReference>
<dbReference type="Pfam" id="PF08240">
    <property type="entry name" value="ADH_N"/>
    <property type="match status" value="1"/>
</dbReference>
<evidence type="ECO:0000256" key="1">
    <source>
        <dbReference type="ARBA" id="ARBA00022857"/>
    </source>
</evidence>
<sequence>MRAVVLREPGPVENLELAERPLPRPKPGWGRVRVEAFGLNRSELHTRIGLAEGMTFPRVPGIEAAGVVDAVAPGGTLRPGQQVASMAAVREALEPVVIDWVRPAATSARPKARSSRLASRG</sequence>
<keyword evidence="1" id="KW-0521">NADP</keyword>